<proteinExistence type="predicted"/>
<dbReference type="EMBL" id="CP048409">
    <property type="protein sequence ID" value="QIA09119.1"/>
    <property type="molecule type" value="Genomic_DNA"/>
</dbReference>
<name>A0A6C0RG55_9BACT</name>
<gene>
    <name evidence="1" type="ORF">G0Q07_15960</name>
</gene>
<dbReference type="InterPro" id="IPR017642">
    <property type="entry name" value="DNA_S_mod_DndB"/>
</dbReference>
<dbReference type="AlphaFoldDB" id="A0A6C0RG55"/>
<dbReference type="KEGG" id="drc:G0Q07_15960"/>
<dbReference type="NCBIfam" id="TIGR03187">
    <property type="entry name" value="DGQHR"/>
    <property type="match status" value="1"/>
</dbReference>
<evidence type="ECO:0000313" key="2">
    <source>
        <dbReference type="Proteomes" id="UP000474630"/>
    </source>
</evidence>
<reference evidence="1 2" key="1">
    <citation type="submission" date="2020-02" db="EMBL/GenBank/DDBJ databases">
        <title>Genome sequencing for Draconibacterium sp. strain M1.</title>
        <authorList>
            <person name="Park S.-J."/>
        </authorList>
    </citation>
    <scope>NUCLEOTIDE SEQUENCE [LARGE SCALE GENOMIC DNA]</scope>
    <source>
        <strain evidence="1 2">M1</strain>
    </source>
</reference>
<keyword evidence="2" id="KW-1185">Reference proteome</keyword>
<accession>A0A6C0RG55</accession>
<protein>
    <submittedName>
        <fullName evidence="1">DGQHR domain-containing protein</fullName>
    </submittedName>
</protein>
<organism evidence="1 2">
    <name type="scientific">Draconibacterium halophilum</name>
    <dbReference type="NCBI Taxonomy" id="2706887"/>
    <lineage>
        <taxon>Bacteria</taxon>
        <taxon>Pseudomonadati</taxon>
        <taxon>Bacteroidota</taxon>
        <taxon>Bacteroidia</taxon>
        <taxon>Marinilabiliales</taxon>
        <taxon>Prolixibacteraceae</taxon>
        <taxon>Draconibacterium</taxon>
    </lineage>
</organism>
<sequence length="445" mass="51662">MVELDKNTIEGIPVTQNKQDFIISVFSIKQILEFTRYTERIIVGFDEKENPIYNNHIQRFVEKSRVEKIADFLIEDPDATFPTNIVLHVPLSIIEQQVREKRFVKIRLKNKVYDEIAKKDGDVFITIIDGQHRIHGIEVAIERLTEIIDSAIRTNRISYSNEIDKKLKFYTQRLEDLKNINLVVSFFIDKSLEYQAMIFSTINRTQKRVSPDLVYSLFGLDTSDTPQKTALQVVLSLNGHLSSPFYKRIKFYGGDYSDQVSPPLSQATMVKSIVSLISENLREAENDRYKNRKELLKRSASSGRSLPFRRYYAANKDNFISDILYYFFSAVKDTFLNNEGKSYWSYNNQKKPDNILQTSVGYEALLKILVDILDSPEFNDDSINKAFFIGFLKKASDLDFSNQQLFPFSTKGKNILYLSMSLAIWKNIETGKKDDRKNKLDELLQ</sequence>
<dbReference type="CDD" id="cd16413">
    <property type="entry name" value="DGQHR_domain"/>
    <property type="match status" value="1"/>
</dbReference>
<dbReference type="RefSeq" id="WP_163348040.1">
    <property type="nucleotide sequence ID" value="NZ_CP048409.1"/>
</dbReference>
<dbReference type="Proteomes" id="UP000474630">
    <property type="component" value="Chromosome"/>
</dbReference>
<dbReference type="Pfam" id="PF14072">
    <property type="entry name" value="DndB"/>
    <property type="match status" value="1"/>
</dbReference>
<dbReference type="InterPro" id="IPR017601">
    <property type="entry name" value="DGQHR-contain_dom"/>
</dbReference>
<evidence type="ECO:0000313" key="1">
    <source>
        <dbReference type="EMBL" id="QIA09119.1"/>
    </source>
</evidence>